<reference evidence="2 3" key="1">
    <citation type="journal article" date="2017" name="ISME J.">
        <title>An acid-tolerant ammonia-oxidizing ?-proteobacterium from soil.</title>
        <authorList>
            <person name="Hayatsu M."/>
            <person name="Tago K."/>
            <person name="Uchiyama I."/>
            <person name="Toyoda A."/>
            <person name="Wang Y."/>
            <person name="Shimomura Y."/>
            <person name="Okubo T."/>
            <person name="Kurisu F."/>
            <person name="Hirono Y."/>
            <person name="Nonaka K."/>
            <person name="Akiyama H."/>
            <person name="Itoh T."/>
            <person name="Takami H."/>
        </authorList>
    </citation>
    <scope>NUCLEOTIDE SEQUENCE [LARGE SCALE GENOMIC DNA]</scope>
    <source>
        <strain evidence="2 3">TAO100</strain>
    </source>
</reference>
<dbReference type="PIRSF" id="PIRSF028069">
    <property type="entry name" value="UCP028069"/>
    <property type="match status" value="1"/>
</dbReference>
<keyword evidence="1" id="KW-0175">Coiled coil</keyword>
<accession>A0A1Q2SKN0</accession>
<dbReference type="OrthoDB" id="5880116at2"/>
<dbReference type="AlphaFoldDB" id="A0A1Q2SKN0"/>
<protein>
    <submittedName>
        <fullName evidence="2">Hypothetical conserved protein</fullName>
    </submittedName>
</protein>
<evidence type="ECO:0000313" key="2">
    <source>
        <dbReference type="EMBL" id="BAW79678.1"/>
    </source>
</evidence>
<dbReference type="InterPro" id="IPR016866">
    <property type="entry name" value="UCP028069"/>
</dbReference>
<dbReference type="Pfam" id="PF11932">
    <property type="entry name" value="DUF3450"/>
    <property type="match status" value="1"/>
</dbReference>
<keyword evidence="3" id="KW-1185">Reference proteome</keyword>
<name>A0A1Q2SKN0_9GAMM</name>
<feature type="coiled-coil region" evidence="1">
    <location>
        <begin position="64"/>
        <end position="105"/>
    </location>
</feature>
<organism evidence="2 3">
    <name type="scientific">Candidatus Nitrosoglobus terrae</name>
    <dbReference type="NCBI Taxonomy" id="1630141"/>
    <lineage>
        <taxon>Bacteria</taxon>
        <taxon>Pseudomonadati</taxon>
        <taxon>Pseudomonadota</taxon>
        <taxon>Gammaproteobacteria</taxon>
        <taxon>Chromatiales</taxon>
        <taxon>Chromatiaceae</taxon>
        <taxon>Candidatus Nitrosoglobus</taxon>
    </lineage>
</organism>
<sequence length="259" mass="29602">MPHEIVKISFYVLLAFSAGVAVRVVGAPLDEAINIQIKTDQAATKSQHKIDILSGETTKLLGEYRQVTAQLDSLQTYNRQLEKLIRSQKEEFTSLQQQLTDVEITQREIVPLMLRMVSSLDQFVALDIPFLPKERQDRIEQLKLLMDRADVPLSEKYRRLIEAYQVEVEYGQTIEAYPGTLTMNEEPRTVDFLRIGRAALFFHTLDDKACGSWDAHTRGWIVLPDRYRATIAKGLLIARKQTPPDLLLLPIQGPTVREQ</sequence>
<dbReference type="RefSeq" id="WP_096526304.1">
    <property type="nucleotide sequence ID" value="NZ_AP014836.1"/>
</dbReference>
<dbReference type="KEGG" id="ntt:TAO_0308"/>
<dbReference type="Proteomes" id="UP000243679">
    <property type="component" value="Chromosome"/>
</dbReference>
<proteinExistence type="predicted"/>
<gene>
    <name evidence="2" type="ORF">TAO_0308</name>
</gene>
<evidence type="ECO:0000256" key="1">
    <source>
        <dbReference type="SAM" id="Coils"/>
    </source>
</evidence>
<evidence type="ECO:0000313" key="3">
    <source>
        <dbReference type="Proteomes" id="UP000243679"/>
    </source>
</evidence>
<dbReference type="EMBL" id="AP014836">
    <property type="protein sequence ID" value="BAW79678.1"/>
    <property type="molecule type" value="Genomic_DNA"/>
</dbReference>